<dbReference type="Proteomes" id="UP000320085">
    <property type="component" value="Unassembled WGS sequence"/>
</dbReference>
<comment type="caution">
    <text evidence="2">The sequence shown here is derived from an EMBL/GenBank/DDBJ whole genome shotgun (WGS) entry which is preliminary data.</text>
</comment>
<evidence type="ECO:0000313" key="2">
    <source>
        <dbReference type="EMBL" id="TQN44548.1"/>
    </source>
</evidence>
<proteinExistence type="predicted"/>
<dbReference type="OrthoDB" id="7595942at2"/>
<reference evidence="2 3" key="1">
    <citation type="submission" date="2019-06" db="EMBL/GenBank/DDBJ databases">
        <title>Sequencing the genomes of 1000 actinobacteria strains.</title>
        <authorList>
            <person name="Klenk H.-P."/>
        </authorList>
    </citation>
    <scope>NUCLEOTIDE SEQUENCE [LARGE SCALE GENOMIC DNA]</scope>
    <source>
        <strain evidence="2 3">DSM 21776</strain>
    </source>
</reference>
<gene>
    <name evidence="2" type="ORF">FHX52_3764</name>
</gene>
<organism evidence="2 3">
    <name type="scientific">Humibacillus xanthopallidus</name>
    <dbReference type="NCBI Taxonomy" id="412689"/>
    <lineage>
        <taxon>Bacteria</taxon>
        <taxon>Bacillati</taxon>
        <taxon>Actinomycetota</taxon>
        <taxon>Actinomycetes</taxon>
        <taxon>Micrococcales</taxon>
        <taxon>Intrasporangiaceae</taxon>
        <taxon>Humibacillus</taxon>
    </lineage>
</organism>
<name>A0A543PKF0_9MICO</name>
<sequence>MSSFESWSLVIGGAAVGVNLILFVVFALQLRALRRQVQLSERIEQVAEGRARRQATVEFYATTHDRRIRFMRLFEERGLLTAEEVCEAALSDKEVRNQLIDYLNYYEFLAVGVATDTYDYETVRRLAAGRIMRIAEGYTAYIEWARATQDRRLLYTELEHLAQRLRTDAATPPR</sequence>
<accession>A0A543PKF0</accession>
<dbReference type="RefSeq" id="WP_141823887.1">
    <property type="nucleotide sequence ID" value="NZ_BAAAQC010000010.1"/>
</dbReference>
<dbReference type="Pfam" id="PF15956">
    <property type="entry name" value="DUF4760"/>
    <property type="match status" value="1"/>
</dbReference>
<evidence type="ECO:0000313" key="3">
    <source>
        <dbReference type="Proteomes" id="UP000320085"/>
    </source>
</evidence>
<keyword evidence="1" id="KW-1133">Transmembrane helix</keyword>
<dbReference type="EMBL" id="VFQF01000003">
    <property type="protein sequence ID" value="TQN44548.1"/>
    <property type="molecule type" value="Genomic_DNA"/>
</dbReference>
<keyword evidence="1" id="KW-0472">Membrane</keyword>
<evidence type="ECO:0000256" key="1">
    <source>
        <dbReference type="SAM" id="Phobius"/>
    </source>
</evidence>
<protein>
    <submittedName>
        <fullName evidence="2">Uncharacterized protein DUF4760</fullName>
    </submittedName>
</protein>
<dbReference type="AlphaFoldDB" id="A0A543PKF0"/>
<keyword evidence="1" id="KW-0812">Transmembrane</keyword>
<feature type="transmembrane region" description="Helical" evidence="1">
    <location>
        <begin position="6"/>
        <end position="28"/>
    </location>
</feature>
<dbReference type="InterPro" id="IPR031876">
    <property type="entry name" value="DUF4760"/>
</dbReference>